<dbReference type="OrthoDB" id="10261039at2759"/>
<comment type="subunit">
    <text evidence="7">Component of the mitochondrial contact site and cristae organizing system (MICOS) complex.</text>
</comment>
<comment type="function">
    <text evidence="7">Component of the MICOS complex, a large protein complex of the mitochondrial inner membrane that plays crucial roles in the maintenance of crista junctions, inner membrane architecture, and formation of contact sites to the outer membrane.</text>
</comment>
<keyword evidence="3 7" id="KW-0999">Mitochondrion inner membrane</keyword>
<dbReference type="Pfam" id="PF09731">
    <property type="entry name" value="Mitofilin"/>
    <property type="match status" value="1"/>
</dbReference>
<evidence type="ECO:0000256" key="4">
    <source>
        <dbReference type="ARBA" id="ARBA00022989"/>
    </source>
</evidence>
<evidence type="ECO:0000256" key="6">
    <source>
        <dbReference type="ARBA" id="ARBA00023136"/>
    </source>
</evidence>
<evidence type="ECO:0000313" key="9">
    <source>
        <dbReference type="EMBL" id="EEB13209.1"/>
    </source>
</evidence>
<dbReference type="InParanoid" id="E0VIK3"/>
<keyword evidence="8" id="KW-0175">Coiled coil</keyword>
<protein>
    <recommendedName>
        <fullName evidence="7">MICOS complex subunit MIC60</fullName>
    </recommendedName>
    <alternativeName>
        <fullName evidence="7">Mitofilin</fullName>
    </alternativeName>
</protein>
<dbReference type="PANTHER" id="PTHR15415:SF7">
    <property type="entry name" value="MICOS COMPLEX SUBUNIT MIC60"/>
    <property type="match status" value="1"/>
</dbReference>
<dbReference type="GeneID" id="8229862"/>
<sequence>MHINSKIPEEALEEGKKKVWAKLTKIYFLIYYMLRIKIGKINYVEETSRKASQDTKELVENLPEFHPKNIVELEKHIGEAANEAVKAYYSAVCVTKDYAEQIYKLLETKIDKVDHDFWCALKKKTEEKDNLIKGAERAAALANEKINKLQSILDDPAFGAPDSLKVQAKRNIAKVLRDIERSRRELNAEKERSSVTEQYWQKVEQARRHFQDELEILFPSLKIEEKKFNLKPGELDLFLVHVYHHIVYYQKEISKLETIGELRIKEALQKSGERLNEEALTARVKQEVEKEKRDLFQELQRKILDVKAEQEKTIKVQMKRQLEAAEDYLHDAIEAKEIEMARKSQRMIDEKVEMEKNAYKVKLAEMVGRMQGVEAALSSRLASDKMATQAQVLFSACQSFYRALRVGVPGVHYSKGLRPLDVEIAAIQKAAGKEDTLVGAVINSIPEEARKRGVFPEIAIRERFLKVERTARKLALVPDGGSSLPRYFLSYLQSFLLFRSENPIPSAELDDQPVDISKLDTYDILDRSRYWLDRGDFGMALRYMNLLKGAPRQVACEWINETRIFLETQQAADTLMAYAAATGQQYT</sequence>
<dbReference type="Proteomes" id="UP000009046">
    <property type="component" value="Unassembled WGS sequence"/>
</dbReference>
<keyword evidence="2 7" id="KW-0812">Transmembrane</keyword>
<evidence type="ECO:0000256" key="3">
    <source>
        <dbReference type="ARBA" id="ARBA00022792"/>
    </source>
</evidence>
<evidence type="ECO:0000256" key="1">
    <source>
        <dbReference type="ARBA" id="ARBA00010877"/>
    </source>
</evidence>
<dbReference type="PANTHER" id="PTHR15415">
    <property type="entry name" value="MITOFILIN"/>
    <property type="match status" value="1"/>
</dbReference>
<reference evidence="10" key="3">
    <citation type="submission" date="2020-05" db="UniProtKB">
        <authorList>
            <consortium name="EnsemblMetazoa"/>
        </authorList>
    </citation>
    <scope>IDENTIFICATION</scope>
    <source>
        <strain evidence="10">USDA</strain>
    </source>
</reference>
<evidence type="ECO:0000256" key="8">
    <source>
        <dbReference type="SAM" id="Coils"/>
    </source>
</evidence>
<dbReference type="eggNOG" id="KOG1854">
    <property type="taxonomic scope" value="Eukaryota"/>
</dbReference>
<dbReference type="EMBL" id="AAZO01002661">
    <property type="status" value="NOT_ANNOTATED_CDS"/>
    <property type="molecule type" value="Genomic_DNA"/>
</dbReference>
<dbReference type="InterPro" id="IPR019133">
    <property type="entry name" value="MIC60"/>
</dbReference>
<keyword evidence="4" id="KW-1133">Transmembrane helix</keyword>
<reference evidence="9" key="2">
    <citation type="submission" date="2007-04" db="EMBL/GenBank/DDBJ databases">
        <title>The genome of the human body louse.</title>
        <authorList>
            <consortium name="The Human Body Louse Genome Consortium"/>
            <person name="Kirkness E."/>
            <person name="Walenz B."/>
            <person name="Hass B."/>
            <person name="Bruggner R."/>
            <person name="Strausberg R."/>
        </authorList>
    </citation>
    <scope>NUCLEOTIDE SEQUENCE</scope>
    <source>
        <strain evidence="9">USDA</strain>
    </source>
</reference>
<comment type="subcellular location">
    <subcellularLocation>
        <location evidence="7">Mitochondrion inner membrane</location>
        <topology evidence="7">Single-pass membrane protein</topology>
    </subcellularLocation>
</comment>
<organism>
    <name type="scientific">Pediculus humanus subsp. corporis</name>
    <name type="common">Body louse</name>
    <dbReference type="NCBI Taxonomy" id="121224"/>
    <lineage>
        <taxon>Eukaryota</taxon>
        <taxon>Metazoa</taxon>
        <taxon>Ecdysozoa</taxon>
        <taxon>Arthropoda</taxon>
        <taxon>Hexapoda</taxon>
        <taxon>Insecta</taxon>
        <taxon>Pterygota</taxon>
        <taxon>Neoptera</taxon>
        <taxon>Paraneoptera</taxon>
        <taxon>Psocodea</taxon>
        <taxon>Troctomorpha</taxon>
        <taxon>Phthiraptera</taxon>
        <taxon>Anoplura</taxon>
        <taxon>Pediculidae</taxon>
        <taxon>Pediculus</taxon>
    </lineage>
</organism>
<evidence type="ECO:0000256" key="7">
    <source>
        <dbReference type="RuleBase" id="RU363000"/>
    </source>
</evidence>
<dbReference type="HOGENOM" id="CLU_021851_1_0_1"/>
<dbReference type="OMA" id="HAHRHID"/>
<evidence type="ECO:0000256" key="5">
    <source>
        <dbReference type="ARBA" id="ARBA00023128"/>
    </source>
</evidence>
<evidence type="ECO:0000256" key="2">
    <source>
        <dbReference type="ARBA" id="ARBA00022692"/>
    </source>
</evidence>
<dbReference type="GO" id="GO:0042407">
    <property type="term" value="P:cristae formation"/>
    <property type="evidence" value="ECO:0007669"/>
    <property type="project" value="TreeGrafter"/>
</dbReference>
<comment type="similarity">
    <text evidence="1 7">Belongs to the MICOS complex subunit Mic60 family.</text>
</comment>
<dbReference type="VEuPathDB" id="VectorBase:PHUM228660"/>
<proteinExistence type="inferred from homology"/>
<name>E0VIK3_PEDHC</name>
<dbReference type="CTD" id="8229862"/>
<dbReference type="EnsemblMetazoa" id="PHUM228660-RA">
    <property type="protein sequence ID" value="PHUM228660-PA"/>
    <property type="gene ID" value="PHUM228660"/>
</dbReference>
<dbReference type="KEGG" id="phu:Phum_PHUM228660"/>
<dbReference type="FunCoup" id="E0VIK3">
    <property type="interactions" value="998"/>
</dbReference>
<gene>
    <name evidence="10" type="primary">8229862</name>
    <name evidence="9" type="ORF">Phum_PHUM228660</name>
</gene>
<keyword evidence="5 7" id="KW-0496">Mitochondrion</keyword>
<evidence type="ECO:0000313" key="11">
    <source>
        <dbReference type="Proteomes" id="UP000009046"/>
    </source>
</evidence>
<dbReference type="GO" id="GO:0061617">
    <property type="term" value="C:MICOS complex"/>
    <property type="evidence" value="ECO:0007669"/>
    <property type="project" value="TreeGrafter"/>
</dbReference>
<feature type="coiled-coil region" evidence="8">
    <location>
        <begin position="132"/>
        <end position="196"/>
    </location>
</feature>
<reference evidence="9" key="1">
    <citation type="submission" date="2007-04" db="EMBL/GenBank/DDBJ databases">
        <title>Annotation of Pediculus humanus corporis strain USDA.</title>
        <authorList>
            <person name="Kirkness E."/>
            <person name="Hannick L."/>
            <person name="Hass B."/>
            <person name="Bruggner R."/>
            <person name="Lawson D."/>
            <person name="Bidwell S."/>
            <person name="Joardar V."/>
            <person name="Caler E."/>
            <person name="Walenz B."/>
            <person name="Inman J."/>
            <person name="Schobel S."/>
            <person name="Galinsky K."/>
            <person name="Amedeo P."/>
            <person name="Strausberg R."/>
        </authorList>
    </citation>
    <scope>NUCLEOTIDE SEQUENCE</scope>
    <source>
        <strain evidence="9">USDA</strain>
    </source>
</reference>
<evidence type="ECO:0000313" key="10">
    <source>
        <dbReference type="EnsemblMetazoa" id="PHUM228660-PA"/>
    </source>
</evidence>
<dbReference type="AlphaFoldDB" id="E0VIK3"/>
<dbReference type="RefSeq" id="XP_002425947.1">
    <property type="nucleotide sequence ID" value="XM_002425902.1"/>
</dbReference>
<dbReference type="STRING" id="121224.E0VIK3"/>
<accession>E0VIK3</accession>
<dbReference type="EMBL" id="DS235200">
    <property type="protein sequence ID" value="EEB13209.1"/>
    <property type="molecule type" value="Genomic_DNA"/>
</dbReference>
<keyword evidence="6" id="KW-0472">Membrane</keyword>
<keyword evidence="11" id="KW-1185">Reference proteome</keyword>